<keyword evidence="2" id="KW-1185">Reference proteome</keyword>
<accession>A0ACC0M7F3</accession>
<proteinExistence type="predicted"/>
<gene>
    <name evidence="1" type="ORF">RHMOL_Rhmol10G0262700</name>
</gene>
<evidence type="ECO:0000313" key="1">
    <source>
        <dbReference type="EMBL" id="KAI8536509.1"/>
    </source>
</evidence>
<evidence type="ECO:0000313" key="2">
    <source>
        <dbReference type="Proteomes" id="UP001062846"/>
    </source>
</evidence>
<protein>
    <submittedName>
        <fullName evidence="1">Uncharacterized protein</fullName>
    </submittedName>
</protein>
<comment type="caution">
    <text evidence="1">The sequence shown here is derived from an EMBL/GenBank/DDBJ whole genome shotgun (WGS) entry which is preliminary data.</text>
</comment>
<dbReference type="EMBL" id="CM046397">
    <property type="protein sequence ID" value="KAI8536509.1"/>
    <property type="molecule type" value="Genomic_DNA"/>
</dbReference>
<organism evidence="1 2">
    <name type="scientific">Rhododendron molle</name>
    <name type="common">Chinese azalea</name>
    <name type="synonym">Azalea mollis</name>
    <dbReference type="NCBI Taxonomy" id="49168"/>
    <lineage>
        <taxon>Eukaryota</taxon>
        <taxon>Viridiplantae</taxon>
        <taxon>Streptophyta</taxon>
        <taxon>Embryophyta</taxon>
        <taxon>Tracheophyta</taxon>
        <taxon>Spermatophyta</taxon>
        <taxon>Magnoliopsida</taxon>
        <taxon>eudicotyledons</taxon>
        <taxon>Gunneridae</taxon>
        <taxon>Pentapetalae</taxon>
        <taxon>asterids</taxon>
        <taxon>Ericales</taxon>
        <taxon>Ericaceae</taxon>
        <taxon>Ericoideae</taxon>
        <taxon>Rhodoreae</taxon>
        <taxon>Rhododendron</taxon>
    </lineage>
</organism>
<name>A0ACC0M7F3_RHOML</name>
<sequence>MDRLANMSVNQEDKMVSHVILPDDIIPLLKADMRMRGVAFEHYQLIFLISSGPKKKEEEEEERQPPPNISINPGVFRLFRIISSTNKEF</sequence>
<reference evidence="1" key="1">
    <citation type="submission" date="2022-02" db="EMBL/GenBank/DDBJ databases">
        <title>Plant Genome Project.</title>
        <authorList>
            <person name="Zhang R.-G."/>
        </authorList>
    </citation>
    <scope>NUCLEOTIDE SEQUENCE</scope>
    <source>
        <strain evidence="1">AT1</strain>
    </source>
</reference>
<dbReference type="Proteomes" id="UP001062846">
    <property type="component" value="Chromosome 10"/>
</dbReference>